<evidence type="ECO:0000313" key="13">
    <source>
        <dbReference type="Proteomes" id="UP000023351"/>
    </source>
</evidence>
<evidence type="ECO:0000256" key="7">
    <source>
        <dbReference type="ARBA" id="ARBA00022840"/>
    </source>
</evidence>
<evidence type="ECO:0000256" key="6">
    <source>
        <dbReference type="ARBA" id="ARBA00022777"/>
    </source>
</evidence>
<dbReference type="GO" id="GO:0016020">
    <property type="term" value="C:membrane"/>
    <property type="evidence" value="ECO:0007669"/>
    <property type="project" value="InterPro"/>
</dbReference>
<dbReference type="AlphaFoldDB" id="X8DQC9"/>
<dbReference type="SMART" id="SM00387">
    <property type="entry name" value="HATPase_c"/>
    <property type="match status" value="1"/>
</dbReference>
<keyword evidence="10" id="KW-0812">Transmembrane</keyword>
<dbReference type="GO" id="GO:0046983">
    <property type="term" value="F:protein dimerization activity"/>
    <property type="evidence" value="ECO:0007669"/>
    <property type="project" value="InterPro"/>
</dbReference>
<keyword evidence="6 12" id="KW-0418">Kinase</keyword>
<comment type="caution">
    <text evidence="12">The sequence shown here is derived from an EMBL/GenBank/DDBJ whole genome shotgun (WGS) entry which is preliminary data.</text>
</comment>
<dbReference type="InterPro" id="IPR036890">
    <property type="entry name" value="HATPase_C_sf"/>
</dbReference>
<dbReference type="PIRSF" id="PIRSF037434">
    <property type="entry name" value="STHK_ChrS"/>
    <property type="match status" value="1"/>
</dbReference>
<dbReference type="EC" id="2.7.13.3" evidence="2"/>
<feature type="region of interest" description="Disordered" evidence="9">
    <location>
        <begin position="377"/>
        <end position="399"/>
    </location>
</feature>
<keyword evidence="3" id="KW-0597">Phosphoprotein</keyword>
<evidence type="ECO:0000256" key="3">
    <source>
        <dbReference type="ARBA" id="ARBA00022553"/>
    </source>
</evidence>
<dbReference type="InterPro" id="IPR017205">
    <property type="entry name" value="Sig_transdc_His_kinase_ChrS"/>
</dbReference>
<keyword evidence="8" id="KW-0902">Two-component regulatory system</keyword>
<dbReference type="InterPro" id="IPR050482">
    <property type="entry name" value="Sensor_HK_TwoCompSys"/>
</dbReference>
<dbReference type="PATRIC" id="fig|1299321.3.peg.2932"/>
<keyword evidence="10" id="KW-1133">Transmembrane helix</keyword>
<dbReference type="GO" id="GO:0000155">
    <property type="term" value="F:phosphorelay sensor kinase activity"/>
    <property type="evidence" value="ECO:0007669"/>
    <property type="project" value="InterPro"/>
</dbReference>
<dbReference type="Gene3D" id="3.30.565.10">
    <property type="entry name" value="Histidine kinase-like ATPase, C-terminal domain"/>
    <property type="match status" value="1"/>
</dbReference>
<feature type="transmembrane region" description="Helical" evidence="10">
    <location>
        <begin position="42"/>
        <end position="62"/>
    </location>
</feature>
<dbReference type="GO" id="GO:0005524">
    <property type="term" value="F:ATP binding"/>
    <property type="evidence" value="ECO:0007669"/>
    <property type="project" value="UniProtKB-KW"/>
</dbReference>
<proteinExistence type="predicted"/>
<accession>X8DQC9</accession>
<comment type="catalytic activity">
    <reaction evidence="1">
        <text>ATP + protein L-histidine = ADP + protein N-phospho-L-histidine.</text>
        <dbReference type="EC" id="2.7.13.3"/>
    </reaction>
</comment>
<dbReference type="EMBL" id="JAOJ01000002">
    <property type="protein sequence ID" value="EUA69873.1"/>
    <property type="molecule type" value="Genomic_DNA"/>
</dbReference>
<feature type="transmembrane region" description="Helical" evidence="10">
    <location>
        <begin position="16"/>
        <end position="36"/>
    </location>
</feature>
<evidence type="ECO:0000256" key="2">
    <source>
        <dbReference type="ARBA" id="ARBA00012438"/>
    </source>
</evidence>
<dbReference type="InterPro" id="IPR003594">
    <property type="entry name" value="HATPase_dom"/>
</dbReference>
<keyword evidence="10" id="KW-0472">Membrane</keyword>
<evidence type="ECO:0000259" key="11">
    <source>
        <dbReference type="SMART" id="SM00387"/>
    </source>
</evidence>
<gene>
    <name evidence="12" type="ORF">I540_3018</name>
</gene>
<evidence type="ECO:0000256" key="8">
    <source>
        <dbReference type="ARBA" id="ARBA00023012"/>
    </source>
</evidence>
<dbReference type="CDD" id="cd16917">
    <property type="entry name" value="HATPase_UhpB-NarQ-NarX-like"/>
    <property type="match status" value="1"/>
</dbReference>
<organism evidence="12 13">
    <name type="scientific">Mycobacteroides abscessus subsp. bolletii 1513</name>
    <dbReference type="NCBI Taxonomy" id="1299321"/>
    <lineage>
        <taxon>Bacteria</taxon>
        <taxon>Bacillati</taxon>
        <taxon>Actinomycetota</taxon>
        <taxon>Actinomycetes</taxon>
        <taxon>Mycobacteriales</taxon>
        <taxon>Mycobacteriaceae</taxon>
        <taxon>Mycobacteroides</taxon>
        <taxon>Mycobacteroides abscessus</taxon>
    </lineage>
</organism>
<evidence type="ECO:0000313" key="12">
    <source>
        <dbReference type="EMBL" id="EUA69873.1"/>
    </source>
</evidence>
<feature type="transmembrane region" description="Helical" evidence="10">
    <location>
        <begin position="142"/>
        <end position="164"/>
    </location>
</feature>
<sequence length="399" mass="41694">MQGADTSRPPAGEWHWLWDTYVVGLCAAAIVAMTLLNHGFPGNVPVAAAALAAIAIITPTVGRRVIRSRRSGRTAAAFAATVVALWVIAVWSSPVAIAAIPAMYPVLFASLPLGAALCVTALVTLTPLAITVLTDGPRSPYLAIALACTLVGLVAAPVIGTMIMTSMRQRARLATLIDDLRASRAESARLSHEAGVAAERERLAREIHDTLAQGFTSIAALTQAVEAELDSDPTAARAHIALIGNTARENLSEARGMVTQLIPPALDRGTVCAAIQRLCERLSAETGIAATTAISRPLPELGMATDVVLLRATQEALTNVAKHSHASSVHVRLAPTAQSVRLSLVDNGIGFTDDSMEGFGLRGMRARIARVGGTISVSPTPAAGLPSPSRYRRDDRLAG</sequence>
<feature type="transmembrane region" description="Helical" evidence="10">
    <location>
        <begin position="74"/>
        <end position="100"/>
    </location>
</feature>
<evidence type="ECO:0000256" key="1">
    <source>
        <dbReference type="ARBA" id="ARBA00000085"/>
    </source>
</evidence>
<feature type="transmembrane region" description="Helical" evidence="10">
    <location>
        <begin position="106"/>
        <end position="130"/>
    </location>
</feature>
<keyword evidence="4" id="KW-0808">Transferase</keyword>
<keyword evidence="5" id="KW-0547">Nucleotide-binding</keyword>
<dbReference type="Gene3D" id="1.20.5.1930">
    <property type="match status" value="1"/>
</dbReference>
<dbReference type="PANTHER" id="PTHR24421:SF10">
    <property type="entry name" value="NITRATE_NITRITE SENSOR PROTEIN NARQ"/>
    <property type="match status" value="1"/>
</dbReference>
<evidence type="ECO:0000256" key="10">
    <source>
        <dbReference type="SAM" id="Phobius"/>
    </source>
</evidence>
<dbReference type="SUPFAM" id="SSF55874">
    <property type="entry name" value="ATPase domain of HSP90 chaperone/DNA topoisomerase II/histidine kinase"/>
    <property type="match status" value="1"/>
</dbReference>
<name>X8DQC9_9MYCO</name>
<dbReference type="Pfam" id="PF07730">
    <property type="entry name" value="HisKA_3"/>
    <property type="match status" value="1"/>
</dbReference>
<evidence type="ECO:0000256" key="9">
    <source>
        <dbReference type="SAM" id="MobiDB-lite"/>
    </source>
</evidence>
<reference evidence="12 13" key="1">
    <citation type="submission" date="2013-12" db="EMBL/GenBank/DDBJ databases">
        <authorList>
            <person name="Zelazny A."/>
            <person name="Olivier K."/>
            <person name="Holland S."/>
            <person name="Lenaerts A."/>
            <person name="Ordway D."/>
            <person name="DeGroote M.A."/>
            <person name="Parker T."/>
            <person name="Sizemore C."/>
            <person name="Tallon L.J."/>
            <person name="Sadzewicz L.K."/>
            <person name="Sengamalay N."/>
            <person name="Fraser C.M."/>
            <person name="Hine E."/>
            <person name="Shefchek K.A."/>
            <person name="Das S.P."/>
            <person name="Tettelin H."/>
        </authorList>
    </citation>
    <scope>NUCLEOTIDE SEQUENCE [LARGE SCALE GENOMIC DNA]</scope>
    <source>
        <strain evidence="12 13">1513</strain>
    </source>
</reference>
<keyword evidence="7" id="KW-0067">ATP-binding</keyword>
<dbReference type="Proteomes" id="UP000023351">
    <property type="component" value="Unassembled WGS sequence"/>
</dbReference>
<evidence type="ECO:0000256" key="4">
    <source>
        <dbReference type="ARBA" id="ARBA00022679"/>
    </source>
</evidence>
<feature type="domain" description="Histidine kinase/HSP90-like ATPase" evidence="11">
    <location>
        <begin position="304"/>
        <end position="399"/>
    </location>
</feature>
<protein>
    <recommendedName>
        <fullName evidence="2">histidine kinase</fullName>
        <ecNumber evidence="2">2.7.13.3</ecNumber>
    </recommendedName>
</protein>
<dbReference type="InterPro" id="IPR011712">
    <property type="entry name" value="Sig_transdc_His_kin_sub3_dim/P"/>
</dbReference>
<evidence type="ECO:0000256" key="5">
    <source>
        <dbReference type="ARBA" id="ARBA00022741"/>
    </source>
</evidence>
<dbReference type="PANTHER" id="PTHR24421">
    <property type="entry name" value="NITRATE/NITRITE SENSOR PROTEIN NARX-RELATED"/>
    <property type="match status" value="1"/>
</dbReference>
<dbReference type="Pfam" id="PF02518">
    <property type="entry name" value="HATPase_c"/>
    <property type="match status" value="1"/>
</dbReference>